<protein>
    <submittedName>
        <fullName evidence="2">Metallophosphoesterase family protein</fullName>
        <ecNumber evidence="2">3.1.-.-</ecNumber>
    </submittedName>
</protein>
<evidence type="ECO:0000313" key="2">
    <source>
        <dbReference type="EMBL" id="MFD0946061.1"/>
    </source>
</evidence>
<dbReference type="EC" id="3.1.-.-" evidence="2"/>
<name>A0ABW3H3M5_9SPHN</name>
<keyword evidence="3" id="KW-1185">Reference proteome</keyword>
<organism evidence="2 3">
    <name type="scientific">Sphingomonas canadensis</name>
    <dbReference type="NCBI Taxonomy" id="1219257"/>
    <lineage>
        <taxon>Bacteria</taxon>
        <taxon>Pseudomonadati</taxon>
        <taxon>Pseudomonadota</taxon>
        <taxon>Alphaproteobacteria</taxon>
        <taxon>Sphingomonadales</taxon>
        <taxon>Sphingomonadaceae</taxon>
        <taxon>Sphingomonas</taxon>
    </lineage>
</organism>
<feature type="domain" description="Calcineurin-like phosphoesterase" evidence="1">
    <location>
        <begin position="21"/>
        <end position="209"/>
    </location>
</feature>
<accession>A0ABW3H3M5</accession>
<keyword evidence="2" id="KW-0378">Hydrolase</keyword>
<dbReference type="PANTHER" id="PTHR42850:SF4">
    <property type="entry name" value="ZINC-DEPENDENT ENDOPOLYPHOSPHATASE"/>
    <property type="match status" value="1"/>
</dbReference>
<dbReference type="EMBL" id="JBHTJG010000002">
    <property type="protein sequence ID" value="MFD0946061.1"/>
    <property type="molecule type" value="Genomic_DNA"/>
</dbReference>
<dbReference type="PANTHER" id="PTHR42850">
    <property type="entry name" value="METALLOPHOSPHOESTERASE"/>
    <property type="match status" value="1"/>
</dbReference>
<dbReference type="GO" id="GO:0016787">
    <property type="term" value="F:hydrolase activity"/>
    <property type="evidence" value="ECO:0007669"/>
    <property type="project" value="UniProtKB-KW"/>
</dbReference>
<comment type="caution">
    <text evidence="2">The sequence shown here is derived from an EMBL/GenBank/DDBJ whole genome shotgun (WGS) entry which is preliminary data.</text>
</comment>
<dbReference type="Pfam" id="PF00149">
    <property type="entry name" value="Metallophos"/>
    <property type="match status" value="1"/>
</dbReference>
<proteinExistence type="predicted"/>
<sequence length="265" mass="28910">MNFFRRFAKAPRQHRIPPGRRIYAIGDIHGRADLLDQLLDAVGQDDAARPRADTELVFLGDLIDRGPDSAAVVRRVRELCRAGVARLLKGNHEEVFVNAAFGDARCARGVMGLGGVATLKSYGISEDQARNGSFDDLSRLISRRVPQDDIAFLDGAEDMIVIGDYLFVHAGIRPGVPLEEQKGNDLRWIRESFLKSGADHGLMVIHGHSITPDVEEMPNRIGVDTGAFFSGKLSAIGLEGAARWVVSVQGEAAEYQGDDTYSPSI</sequence>
<dbReference type="InterPro" id="IPR004843">
    <property type="entry name" value="Calcineurin-like_PHP"/>
</dbReference>
<gene>
    <name evidence="2" type="ORF">ACFQ1E_06910</name>
</gene>
<dbReference type="Gene3D" id="3.60.21.10">
    <property type="match status" value="1"/>
</dbReference>
<dbReference type="CDD" id="cd00144">
    <property type="entry name" value="MPP_PPP_family"/>
    <property type="match status" value="1"/>
</dbReference>
<evidence type="ECO:0000313" key="3">
    <source>
        <dbReference type="Proteomes" id="UP001596977"/>
    </source>
</evidence>
<dbReference type="SUPFAM" id="SSF56300">
    <property type="entry name" value="Metallo-dependent phosphatases"/>
    <property type="match status" value="1"/>
</dbReference>
<dbReference type="InterPro" id="IPR029052">
    <property type="entry name" value="Metallo-depent_PP-like"/>
</dbReference>
<dbReference type="InterPro" id="IPR050126">
    <property type="entry name" value="Ap4A_hydrolase"/>
</dbReference>
<dbReference type="Proteomes" id="UP001596977">
    <property type="component" value="Unassembled WGS sequence"/>
</dbReference>
<dbReference type="RefSeq" id="WP_264943146.1">
    <property type="nucleotide sequence ID" value="NZ_JAPDRA010000002.1"/>
</dbReference>
<evidence type="ECO:0000259" key="1">
    <source>
        <dbReference type="Pfam" id="PF00149"/>
    </source>
</evidence>
<reference evidence="3" key="1">
    <citation type="journal article" date="2019" name="Int. J. Syst. Evol. Microbiol.">
        <title>The Global Catalogue of Microorganisms (GCM) 10K type strain sequencing project: providing services to taxonomists for standard genome sequencing and annotation.</title>
        <authorList>
            <consortium name="The Broad Institute Genomics Platform"/>
            <consortium name="The Broad Institute Genome Sequencing Center for Infectious Disease"/>
            <person name="Wu L."/>
            <person name="Ma J."/>
        </authorList>
    </citation>
    <scope>NUCLEOTIDE SEQUENCE [LARGE SCALE GENOMIC DNA]</scope>
    <source>
        <strain evidence="3">CCUG 62982</strain>
    </source>
</reference>